<reference evidence="2 3" key="1">
    <citation type="submission" date="2016-10" db="EMBL/GenBank/DDBJ databases">
        <authorList>
            <person name="de Groot N.N."/>
        </authorList>
    </citation>
    <scope>NUCLEOTIDE SEQUENCE [LARGE SCALE GENOMIC DNA]</scope>
    <source>
        <strain evidence="2 3">DSM 10495</strain>
    </source>
</reference>
<keyword evidence="3" id="KW-1185">Reference proteome</keyword>
<evidence type="ECO:0000313" key="2">
    <source>
        <dbReference type="EMBL" id="SEC96140.1"/>
    </source>
</evidence>
<sequence>MTAYARTSDPGTSHEAAAKVRTGWCESLVLDALYSQRNNPVTHRVLVKLVHGICDQNIRTAGNYPEDSSIRSRCSELVKRGVVESAGSVKGEKRHEMQWRLTRSAIRERDAR</sequence>
<dbReference type="STRING" id="156980.SAMN04489745_3445"/>
<gene>
    <name evidence="1" type="ORF">SAMN04489745_3445</name>
    <name evidence="2" type="ORF">SAMN04489745_3559</name>
</gene>
<dbReference type="Proteomes" id="UP000182652">
    <property type="component" value="Unassembled WGS sequence"/>
</dbReference>
<dbReference type="EMBL" id="FNSN01000006">
    <property type="protein sequence ID" value="SEC96140.1"/>
    <property type="molecule type" value="Genomic_DNA"/>
</dbReference>
<accession>A0A1H4WSW7</accession>
<evidence type="ECO:0000313" key="1">
    <source>
        <dbReference type="EMBL" id="SEC89419.1"/>
    </source>
</evidence>
<protein>
    <submittedName>
        <fullName evidence="2">Uncharacterized protein</fullName>
    </submittedName>
</protein>
<proteinExistence type="predicted"/>
<evidence type="ECO:0000313" key="3">
    <source>
        <dbReference type="Proteomes" id="UP000182652"/>
    </source>
</evidence>
<dbReference type="EMBL" id="FNSN01000004">
    <property type="protein sequence ID" value="SEC89419.1"/>
    <property type="molecule type" value="Genomic_DNA"/>
</dbReference>
<name>A0A1H4WSW7_9MICC</name>
<dbReference type="AlphaFoldDB" id="A0A1H4WSW7"/>
<organism evidence="2 3">
    <name type="scientific">Arthrobacter woluwensis</name>
    <dbReference type="NCBI Taxonomy" id="156980"/>
    <lineage>
        <taxon>Bacteria</taxon>
        <taxon>Bacillati</taxon>
        <taxon>Actinomycetota</taxon>
        <taxon>Actinomycetes</taxon>
        <taxon>Micrococcales</taxon>
        <taxon>Micrococcaceae</taxon>
        <taxon>Arthrobacter</taxon>
    </lineage>
</organism>